<protein>
    <submittedName>
        <fullName evidence="2">Putative F-box domain-containing protein</fullName>
    </submittedName>
</protein>
<evidence type="ECO:0000313" key="2">
    <source>
        <dbReference type="EMBL" id="RHN66226.1"/>
    </source>
</evidence>
<feature type="domain" description="F-box" evidence="1">
    <location>
        <begin position="6"/>
        <end position="39"/>
    </location>
</feature>
<dbReference type="Gramene" id="rna14169">
    <property type="protein sequence ID" value="RHN66226.1"/>
    <property type="gene ID" value="gene14169"/>
</dbReference>
<comment type="caution">
    <text evidence="2">The sequence shown here is derived from an EMBL/GenBank/DDBJ whole genome shotgun (WGS) entry which is preliminary data.</text>
</comment>
<dbReference type="AlphaFoldDB" id="A0A396IKI4"/>
<reference evidence="3" key="1">
    <citation type="journal article" date="2018" name="Nat. Plants">
        <title>Whole-genome landscape of Medicago truncatula symbiotic genes.</title>
        <authorList>
            <person name="Pecrix Y."/>
            <person name="Staton S.E."/>
            <person name="Sallet E."/>
            <person name="Lelandais-Briere C."/>
            <person name="Moreau S."/>
            <person name="Carrere S."/>
            <person name="Blein T."/>
            <person name="Jardinaud M.F."/>
            <person name="Latrasse D."/>
            <person name="Zouine M."/>
            <person name="Zahm M."/>
            <person name="Kreplak J."/>
            <person name="Mayjonade B."/>
            <person name="Satge C."/>
            <person name="Perez M."/>
            <person name="Cauet S."/>
            <person name="Marande W."/>
            <person name="Chantry-Darmon C."/>
            <person name="Lopez-Roques C."/>
            <person name="Bouchez O."/>
            <person name="Berard A."/>
            <person name="Debelle F."/>
            <person name="Munos S."/>
            <person name="Bendahmane A."/>
            <person name="Berges H."/>
            <person name="Niebel A."/>
            <person name="Buitink J."/>
            <person name="Frugier F."/>
            <person name="Benhamed M."/>
            <person name="Crespi M."/>
            <person name="Gouzy J."/>
            <person name="Gamas P."/>
        </authorList>
    </citation>
    <scope>NUCLEOTIDE SEQUENCE [LARGE SCALE GENOMIC DNA]</scope>
    <source>
        <strain evidence="3">cv. Jemalong A17</strain>
    </source>
</reference>
<dbReference type="InterPro" id="IPR001810">
    <property type="entry name" value="F-box_dom"/>
</dbReference>
<gene>
    <name evidence="2" type="ORF">MtrunA17_Chr3g0088571</name>
</gene>
<dbReference type="PANTHER" id="PTHR47123">
    <property type="entry name" value="F-BOX PROTEIN SKIP23"/>
    <property type="match status" value="1"/>
</dbReference>
<dbReference type="EMBL" id="PSQE01000003">
    <property type="protein sequence ID" value="RHN66226.1"/>
    <property type="molecule type" value="Genomic_DNA"/>
</dbReference>
<dbReference type="Pfam" id="PF00646">
    <property type="entry name" value="F-box"/>
    <property type="match status" value="1"/>
</dbReference>
<name>A0A396IKI4_MEDTR</name>
<dbReference type="Gene3D" id="1.20.1280.50">
    <property type="match status" value="1"/>
</dbReference>
<accession>A0A396IKI4</accession>
<evidence type="ECO:0000259" key="1">
    <source>
        <dbReference type="Pfam" id="PF00646"/>
    </source>
</evidence>
<proteinExistence type="predicted"/>
<dbReference type="InterPro" id="IPR051304">
    <property type="entry name" value="SCF_F-box_domain"/>
</dbReference>
<dbReference type="PANTHER" id="PTHR47123:SF15">
    <property type="entry name" value="F-BOX PROTEIN SKIP23"/>
    <property type="match status" value="1"/>
</dbReference>
<dbReference type="InterPro" id="IPR036047">
    <property type="entry name" value="F-box-like_dom_sf"/>
</dbReference>
<dbReference type="SUPFAM" id="SSF81383">
    <property type="entry name" value="F-box domain"/>
    <property type="match status" value="1"/>
</dbReference>
<sequence>MADADWSELPKDLLNLISQRLDNELDLIRFRSVCSNWHSSSIPNHHNILPFKFPLLKFSNTYSIDIDSINNKDNTSFCYLFKNIIFLIKPKQQQQEQTLRPWLIRIIQNSFGNTQLHHPLSVTDSCDPFHFPHVLDLNKFSLLHLGCMFTVDDNFPKLSF</sequence>
<dbReference type="Proteomes" id="UP000265566">
    <property type="component" value="Chromosome 3"/>
</dbReference>
<evidence type="ECO:0000313" key="3">
    <source>
        <dbReference type="Proteomes" id="UP000265566"/>
    </source>
</evidence>
<organism evidence="2 3">
    <name type="scientific">Medicago truncatula</name>
    <name type="common">Barrel medic</name>
    <name type="synonym">Medicago tribuloides</name>
    <dbReference type="NCBI Taxonomy" id="3880"/>
    <lineage>
        <taxon>Eukaryota</taxon>
        <taxon>Viridiplantae</taxon>
        <taxon>Streptophyta</taxon>
        <taxon>Embryophyta</taxon>
        <taxon>Tracheophyta</taxon>
        <taxon>Spermatophyta</taxon>
        <taxon>Magnoliopsida</taxon>
        <taxon>eudicotyledons</taxon>
        <taxon>Gunneridae</taxon>
        <taxon>Pentapetalae</taxon>
        <taxon>rosids</taxon>
        <taxon>fabids</taxon>
        <taxon>Fabales</taxon>
        <taxon>Fabaceae</taxon>
        <taxon>Papilionoideae</taxon>
        <taxon>50 kb inversion clade</taxon>
        <taxon>NPAAA clade</taxon>
        <taxon>Hologalegina</taxon>
        <taxon>IRL clade</taxon>
        <taxon>Trifolieae</taxon>
        <taxon>Medicago</taxon>
    </lineage>
</organism>